<proteinExistence type="predicted"/>
<reference evidence="2 3" key="1">
    <citation type="submission" date="2021-04" db="EMBL/GenBank/DDBJ databases">
        <title>Genomics, taxonomy and metabolism of representatives of sulfur bacteria of the genus Thiothrix: Thiothrix fructosivorans QT, Thiothrix unzii A1T and three new species, Thiothrix subterranea sp. nov., Thiothrix litoralis sp. nov. and 'Candidatus Thiothrix anitrata' sp. nov.</title>
        <authorList>
            <person name="Ravin N.V."/>
            <person name="Smolyakov D."/>
            <person name="Rudenko T.S."/>
            <person name="Mardanov A.V."/>
            <person name="Beletsky A.V."/>
            <person name="Markov N.D."/>
            <person name="Fomenkov A.I."/>
            <person name="Roberts R.J."/>
            <person name="Karnachuk O.V."/>
            <person name="Novikov A."/>
            <person name="Grabovich M.Y."/>
        </authorList>
    </citation>
    <scope>NUCLEOTIDE SEQUENCE [LARGE SCALE GENOMIC DNA]</scope>
    <source>
        <strain evidence="2 3">A52</strain>
    </source>
</reference>
<gene>
    <name evidence="2" type="ORF">J8380_08820</name>
</gene>
<dbReference type="PROSITE" id="PS51257">
    <property type="entry name" value="PROKAR_LIPOPROTEIN"/>
    <property type="match status" value="1"/>
</dbReference>
<feature type="chain" id="PRO_5046091464" description="Lipoprotein" evidence="1">
    <location>
        <begin position="21"/>
        <end position="173"/>
    </location>
</feature>
<feature type="signal peptide" evidence="1">
    <location>
        <begin position="1"/>
        <end position="20"/>
    </location>
</feature>
<sequence length="173" mass="18980">MTKSKLVGAIALALVVTGCATTETGSNTLMGSPVNWGVFEKDMTKLVDLTEGYQGEPAYIRINYENKNIDGSVLKVWNHDLSTMGLVNDITFENSKDKYAATVKPGKTTLVIRCRPGFGVGSSRESAWGAPKSFEIDLKPGFLYSAQADEIIGDWCNPVVHDRKFNYKPPVKK</sequence>
<evidence type="ECO:0000313" key="2">
    <source>
        <dbReference type="EMBL" id="QTR51625.1"/>
    </source>
</evidence>
<evidence type="ECO:0000313" key="3">
    <source>
        <dbReference type="Proteomes" id="UP000672027"/>
    </source>
</evidence>
<accession>A0ABX7X8R2</accession>
<keyword evidence="3" id="KW-1185">Reference proteome</keyword>
<keyword evidence="1" id="KW-0732">Signal</keyword>
<dbReference type="Proteomes" id="UP000672027">
    <property type="component" value="Chromosome"/>
</dbReference>
<name>A0ABX7X8R2_9GAMM</name>
<dbReference type="RefSeq" id="WP_210230249.1">
    <property type="nucleotide sequence ID" value="NZ_CP072800.1"/>
</dbReference>
<organism evidence="2 3">
    <name type="scientific">Candidatus Thiothrix anitrata</name>
    <dbReference type="NCBI Taxonomy" id="2823902"/>
    <lineage>
        <taxon>Bacteria</taxon>
        <taxon>Pseudomonadati</taxon>
        <taxon>Pseudomonadota</taxon>
        <taxon>Gammaproteobacteria</taxon>
        <taxon>Thiotrichales</taxon>
        <taxon>Thiotrichaceae</taxon>
        <taxon>Thiothrix</taxon>
    </lineage>
</organism>
<evidence type="ECO:0000256" key="1">
    <source>
        <dbReference type="SAM" id="SignalP"/>
    </source>
</evidence>
<dbReference type="EMBL" id="CP072800">
    <property type="protein sequence ID" value="QTR51625.1"/>
    <property type="molecule type" value="Genomic_DNA"/>
</dbReference>
<protein>
    <recommendedName>
        <fullName evidence="4">Lipoprotein</fullName>
    </recommendedName>
</protein>
<evidence type="ECO:0008006" key="4">
    <source>
        <dbReference type="Google" id="ProtNLM"/>
    </source>
</evidence>